<dbReference type="PROSITE" id="PS51898">
    <property type="entry name" value="TYR_RECOMBINASE"/>
    <property type="match status" value="1"/>
</dbReference>
<dbReference type="AlphaFoldDB" id="A0A1I0S6Q6"/>
<dbReference type="EMBL" id="FOIU01000007">
    <property type="protein sequence ID" value="SEW49739.1"/>
    <property type="molecule type" value="Genomic_DNA"/>
</dbReference>
<keyword evidence="8" id="KW-0131">Cell cycle</keyword>
<evidence type="ECO:0000313" key="12">
    <source>
        <dbReference type="EMBL" id="SEW49739.1"/>
    </source>
</evidence>
<dbReference type="InterPro" id="IPR002104">
    <property type="entry name" value="Integrase_catalytic"/>
</dbReference>
<dbReference type="InterPro" id="IPR050090">
    <property type="entry name" value="Tyrosine_recombinase_XerCD"/>
</dbReference>
<dbReference type="Pfam" id="PF02899">
    <property type="entry name" value="Phage_int_SAM_1"/>
    <property type="match status" value="1"/>
</dbReference>
<evidence type="ECO:0000256" key="8">
    <source>
        <dbReference type="ARBA" id="ARBA00023306"/>
    </source>
</evidence>
<dbReference type="PANTHER" id="PTHR30349">
    <property type="entry name" value="PHAGE INTEGRASE-RELATED"/>
    <property type="match status" value="1"/>
</dbReference>
<dbReference type="GO" id="GO:0015074">
    <property type="term" value="P:DNA integration"/>
    <property type="evidence" value="ECO:0007669"/>
    <property type="project" value="UniProtKB-KW"/>
</dbReference>
<evidence type="ECO:0000256" key="2">
    <source>
        <dbReference type="ARBA" id="ARBA00022490"/>
    </source>
</evidence>
<feature type="domain" description="Tyr recombinase" evidence="10">
    <location>
        <begin position="116"/>
        <end position="295"/>
    </location>
</feature>
<dbReference type="SUPFAM" id="SSF56349">
    <property type="entry name" value="DNA breaking-rejoining enzymes"/>
    <property type="match status" value="1"/>
</dbReference>
<gene>
    <name evidence="12" type="ORF">SAMN05421841_4308</name>
</gene>
<evidence type="ECO:0000256" key="5">
    <source>
        <dbReference type="ARBA" id="ARBA00022908"/>
    </source>
</evidence>
<sequence length="307" mass="35842">MRSEFLFLYSETMLNKFLEYLQFEKRYSPHTITSYKKDLEDFSHFYLKTESSEDISKADKKVIRNFIVELSENNISKRSINRKLSSLRSFYLFLLKIGEIKVSPTESISSLKFYPEKQIPISKEEMQTLTDKVFEQMHDILEKCIMEVLYQTGIRKAELCGMMFENVNLDGNELKIIGKGNKERVIPISADLSDLLKSYLEIRQPQTEYKSYFFVNKKGKKLTEKFVYVVVNKYLSLITTKEKRSPHILRHSFATHVLDNGAEISKVKKILGHSSLASTQVYTNANIEQLKKVFNQAHPRASKKEEL</sequence>
<dbReference type="InterPro" id="IPR011010">
    <property type="entry name" value="DNA_brk_join_enz"/>
</dbReference>
<dbReference type="Gene3D" id="1.10.150.130">
    <property type="match status" value="1"/>
</dbReference>
<comment type="subcellular location">
    <subcellularLocation>
        <location evidence="1">Cytoplasm</location>
    </subcellularLocation>
</comment>
<dbReference type="Pfam" id="PF00589">
    <property type="entry name" value="Phage_integrase"/>
    <property type="match status" value="1"/>
</dbReference>
<feature type="domain" description="Core-binding (CB)" evidence="11">
    <location>
        <begin position="8"/>
        <end position="95"/>
    </location>
</feature>
<evidence type="ECO:0000256" key="1">
    <source>
        <dbReference type="ARBA" id="ARBA00004496"/>
    </source>
</evidence>
<name>A0A1I0S6Q6_9FLAO</name>
<reference evidence="13" key="1">
    <citation type="submission" date="2016-10" db="EMBL/GenBank/DDBJ databases">
        <authorList>
            <person name="Varghese N."/>
            <person name="Submissions S."/>
        </authorList>
    </citation>
    <scope>NUCLEOTIDE SEQUENCE [LARGE SCALE GENOMIC DNA]</scope>
    <source>
        <strain evidence="13">DSM 17724</strain>
    </source>
</reference>
<dbReference type="Gene3D" id="1.10.443.10">
    <property type="entry name" value="Intergrase catalytic core"/>
    <property type="match status" value="1"/>
</dbReference>
<evidence type="ECO:0000313" key="13">
    <source>
        <dbReference type="Proteomes" id="UP000199469"/>
    </source>
</evidence>
<dbReference type="InterPro" id="IPR013762">
    <property type="entry name" value="Integrase-like_cat_sf"/>
</dbReference>
<proteinExistence type="predicted"/>
<dbReference type="GO" id="GO:0003677">
    <property type="term" value="F:DNA binding"/>
    <property type="evidence" value="ECO:0007669"/>
    <property type="project" value="UniProtKB-UniRule"/>
</dbReference>
<dbReference type="InterPro" id="IPR004107">
    <property type="entry name" value="Integrase_SAM-like_N"/>
</dbReference>
<evidence type="ECO:0000256" key="3">
    <source>
        <dbReference type="ARBA" id="ARBA00022618"/>
    </source>
</evidence>
<evidence type="ECO:0000256" key="4">
    <source>
        <dbReference type="ARBA" id="ARBA00022829"/>
    </source>
</evidence>
<evidence type="ECO:0000259" key="11">
    <source>
        <dbReference type="PROSITE" id="PS51900"/>
    </source>
</evidence>
<keyword evidence="6 9" id="KW-0238">DNA-binding</keyword>
<dbReference type="GO" id="GO:0051301">
    <property type="term" value="P:cell division"/>
    <property type="evidence" value="ECO:0007669"/>
    <property type="project" value="UniProtKB-KW"/>
</dbReference>
<dbReference type="GO" id="GO:0007059">
    <property type="term" value="P:chromosome segregation"/>
    <property type="evidence" value="ECO:0007669"/>
    <property type="project" value="UniProtKB-KW"/>
</dbReference>
<dbReference type="Proteomes" id="UP000199469">
    <property type="component" value="Unassembled WGS sequence"/>
</dbReference>
<evidence type="ECO:0000259" key="10">
    <source>
        <dbReference type="PROSITE" id="PS51898"/>
    </source>
</evidence>
<dbReference type="STRING" id="356305.SAMN05421841_4308"/>
<keyword evidence="2" id="KW-0963">Cytoplasm</keyword>
<protein>
    <submittedName>
        <fullName evidence="12">Integrase/recombinase XerC</fullName>
    </submittedName>
</protein>
<accession>A0A1I0S6Q6</accession>
<keyword evidence="4" id="KW-0159">Chromosome partition</keyword>
<keyword evidence="5" id="KW-0229">DNA integration</keyword>
<dbReference type="InterPro" id="IPR044068">
    <property type="entry name" value="CB"/>
</dbReference>
<dbReference type="GO" id="GO:0005737">
    <property type="term" value="C:cytoplasm"/>
    <property type="evidence" value="ECO:0007669"/>
    <property type="project" value="UniProtKB-SubCell"/>
</dbReference>
<dbReference type="PANTHER" id="PTHR30349:SF77">
    <property type="entry name" value="TYROSINE RECOMBINASE XERC"/>
    <property type="match status" value="1"/>
</dbReference>
<dbReference type="PROSITE" id="PS51900">
    <property type="entry name" value="CB"/>
    <property type="match status" value="1"/>
</dbReference>
<evidence type="ECO:0000256" key="6">
    <source>
        <dbReference type="ARBA" id="ARBA00023125"/>
    </source>
</evidence>
<keyword evidence="7" id="KW-0233">DNA recombination</keyword>
<evidence type="ECO:0000256" key="9">
    <source>
        <dbReference type="PROSITE-ProRule" id="PRU01248"/>
    </source>
</evidence>
<keyword evidence="13" id="KW-1185">Reference proteome</keyword>
<keyword evidence="3" id="KW-0132">Cell division</keyword>
<evidence type="ECO:0000256" key="7">
    <source>
        <dbReference type="ARBA" id="ARBA00023172"/>
    </source>
</evidence>
<organism evidence="12 13">
    <name type="scientific">Chryseobacterium wanjuense</name>
    <dbReference type="NCBI Taxonomy" id="356305"/>
    <lineage>
        <taxon>Bacteria</taxon>
        <taxon>Pseudomonadati</taxon>
        <taxon>Bacteroidota</taxon>
        <taxon>Flavobacteriia</taxon>
        <taxon>Flavobacteriales</taxon>
        <taxon>Weeksellaceae</taxon>
        <taxon>Chryseobacterium group</taxon>
        <taxon>Chryseobacterium</taxon>
    </lineage>
</organism>
<dbReference type="GO" id="GO:0006310">
    <property type="term" value="P:DNA recombination"/>
    <property type="evidence" value="ECO:0007669"/>
    <property type="project" value="UniProtKB-KW"/>
</dbReference>
<dbReference type="InterPro" id="IPR010998">
    <property type="entry name" value="Integrase_recombinase_N"/>
</dbReference>